<dbReference type="STRING" id="1157962.A0A250XF88"/>
<dbReference type="EMBL" id="BEGY01000065">
    <property type="protein sequence ID" value="GAX81450.1"/>
    <property type="molecule type" value="Genomic_DNA"/>
</dbReference>
<accession>A0A250XF88</accession>
<dbReference type="InterPro" id="IPR052158">
    <property type="entry name" value="INH-QAR"/>
</dbReference>
<feature type="domain" description="DJ-1/PfpI" evidence="1">
    <location>
        <begin position="10"/>
        <end position="185"/>
    </location>
</feature>
<dbReference type="InterPro" id="IPR002818">
    <property type="entry name" value="DJ-1/PfpI"/>
</dbReference>
<keyword evidence="3" id="KW-1185">Reference proteome</keyword>
<dbReference type="AlphaFoldDB" id="A0A250XF88"/>
<reference evidence="2 3" key="1">
    <citation type="submission" date="2017-08" db="EMBL/GenBank/DDBJ databases">
        <title>Acidophilic green algal genome provides insights into adaptation to an acidic environment.</title>
        <authorList>
            <person name="Hirooka S."/>
            <person name="Hirose Y."/>
            <person name="Kanesaki Y."/>
            <person name="Higuchi S."/>
            <person name="Fujiwara T."/>
            <person name="Onuma R."/>
            <person name="Era A."/>
            <person name="Ohbayashi R."/>
            <person name="Uzuka A."/>
            <person name="Nozaki H."/>
            <person name="Yoshikawa H."/>
            <person name="Miyagishima S.Y."/>
        </authorList>
    </citation>
    <scope>NUCLEOTIDE SEQUENCE [LARGE SCALE GENOMIC DNA]</scope>
    <source>
        <strain evidence="2 3">NIES-2499</strain>
    </source>
</reference>
<sequence>MSVSEPPKIQILVLIFPGFEPLDADGLLCMFGCLAHVDVITIAADPVPVTSKTGNLTWLASHGFAEAKELQTSAKAEGKESWLLVPGGIGTRDLVSKQDFLSSLQQLAMGCDRLLSVCTGAALLAAAGLLEGKRATTNKLAWAWATSHGGAGVTWIKRARWVHDGHVTTAAGVSAGMDMALDVVRIVFGEGTSKFCARRAEYEAHQEPDWDPFGENSDLENS</sequence>
<evidence type="ECO:0000313" key="2">
    <source>
        <dbReference type="EMBL" id="GAX81450.1"/>
    </source>
</evidence>
<protein>
    <recommendedName>
        <fullName evidence="1">DJ-1/PfpI domain-containing protein</fullName>
    </recommendedName>
</protein>
<dbReference type="Pfam" id="PF01965">
    <property type="entry name" value="DJ-1_PfpI"/>
    <property type="match status" value="1"/>
</dbReference>
<organism evidence="2 3">
    <name type="scientific">Chlamydomonas eustigma</name>
    <dbReference type="NCBI Taxonomy" id="1157962"/>
    <lineage>
        <taxon>Eukaryota</taxon>
        <taxon>Viridiplantae</taxon>
        <taxon>Chlorophyta</taxon>
        <taxon>core chlorophytes</taxon>
        <taxon>Chlorophyceae</taxon>
        <taxon>CS clade</taxon>
        <taxon>Chlamydomonadales</taxon>
        <taxon>Chlamydomonadaceae</taxon>
        <taxon>Chlamydomonas</taxon>
    </lineage>
</organism>
<evidence type="ECO:0000259" key="1">
    <source>
        <dbReference type="Pfam" id="PF01965"/>
    </source>
</evidence>
<dbReference type="Gene3D" id="3.40.50.880">
    <property type="match status" value="1"/>
</dbReference>
<name>A0A250XF88_9CHLO</name>
<dbReference type="PANTHER" id="PTHR43130">
    <property type="entry name" value="ARAC-FAMILY TRANSCRIPTIONAL REGULATOR"/>
    <property type="match status" value="1"/>
</dbReference>
<dbReference type="SUPFAM" id="SSF52317">
    <property type="entry name" value="Class I glutamine amidotransferase-like"/>
    <property type="match status" value="1"/>
</dbReference>
<proteinExistence type="predicted"/>
<comment type="caution">
    <text evidence="2">The sequence shown here is derived from an EMBL/GenBank/DDBJ whole genome shotgun (WGS) entry which is preliminary data.</text>
</comment>
<dbReference type="PANTHER" id="PTHR43130:SF15">
    <property type="entry name" value="THIJ_PFPI FAMILY PROTEIN (AFU_ORTHOLOGUE AFUA_5G14240)"/>
    <property type="match status" value="1"/>
</dbReference>
<dbReference type="InterPro" id="IPR029062">
    <property type="entry name" value="Class_I_gatase-like"/>
</dbReference>
<dbReference type="OrthoDB" id="531033at2759"/>
<dbReference type="Proteomes" id="UP000232323">
    <property type="component" value="Unassembled WGS sequence"/>
</dbReference>
<gene>
    <name evidence="2" type="ORF">CEUSTIGMA_g8879.t1</name>
</gene>
<evidence type="ECO:0000313" key="3">
    <source>
        <dbReference type="Proteomes" id="UP000232323"/>
    </source>
</evidence>